<sequence length="90" mass="10076">MVQKKQAAAGPDTEPKKRRRVGFSPADTGVEANECINIYLVSSKEEVDSPDISCVKPVDLNDFIDGDGKIYGYQGLKVMWIYYDITLLFL</sequence>
<dbReference type="Gene3D" id="3.90.360.10">
    <property type="entry name" value="Histone acetyl transferase 1 (HAT1), N-terminal domain"/>
    <property type="match status" value="1"/>
</dbReference>
<keyword evidence="4" id="KW-0012">Acyltransferase</keyword>
<dbReference type="SUPFAM" id="SSF55729">
    <property type="entry name" value="Acyl-CoA N-acyltransferases (Nat)"/>
    <property type="match status" value="1"/>
</dbReference>
<evidence type="ECO:0000313" key="9">
    <source>
        <dbReference type="RefSeq" id="XP_010497390.1"/>
    </source>
</evidence>
<feature type="domain" description="Histone acetyl transferase HAT1 N-terminal" evidence="7">
    <location>
        <begin position="30"/>
        <end position="83"/>
    </location>
</feature>
<evidence type="ECO:0000256" key="4">
    <source>
        <dbReference type="ARBA" id="ARBA00023315"/>
    </source>
</evidence>
<dbReference type="RefSeq" id="XP_010497390.1">
    <property type="nucleotide sequence ID" value="XM_010499088.1"/>
</dbReference>
<dbReference type="InterPro" id="IPR016181">
    <property type="entry name" value="Acyl_CoA_acyltransferase"/>
</dbReference>
<comment type="catalytic activity">
    <reaction evidence="5">
        <text>L-lysyl-[protein] + acetyl-CoA = N(6)-acetyl-L-lysyl-[protein] + CoA + H(+)</text>
        <dbReference type="Rhea" id="RHEA:45948"/>
        <dbReference type="Rhea" id="RHEA-COMP:9752"/>
        <dbReference type="Rhea" id="RHEA-COMP:10731"/>
        <dbReference type="ChEBI" id="CHEBI:15378"/>
        <dbReference type="ChEBI" id="CHEBI:29969"/>
        <dbReference type="ChEBI" id="CHEBI:57287"/>
        <dbReference type="ChEBI" id="CHEBI:57288"/>
        <dbReference type="ChEBI" id="CHEBI:61930"/>
        <dbReference type="EC" id="2.3.1.48"/>
    </reaction>
</comment>
<reference evidence="8" key="1">
    <citation type="journal article" date="2014" name="Nat. Commun.">
        <title>The emerging biofuel crop Camelina sativa retains a highly undifferentiated hexaploid genome structure.</title>
        <authorList>
            <person name="Kagale S."/>
            <person name="Koh C."/>
            <person name="Nixon J."/>
            <person name="Bollina V."/>
            <person name="Clarke W.E."/>
            <person name="Tuteja R."/>
            <person name="Spillane C."/>
            <person name="Robinson S.J."/>
            <person name="Links M.G."/>
            <person name="Clarke C."/>
            <person name="Higgins E.E."/>
            <person name="Huebert T."/>
            <person name="Sharpe A.G."/>
            <person name="Parkin I.A."/>
        </authorList>
    </citation>
    <scope>NUCLEOTIDE SEQUENCE [LARGE SCALE GENOMIC DNA]</scope>
    <source>
        <strain evidence="8">cv. DH55</strain>
    </source>
</reference>
<evidence type="ECO:0000256" key="5">
    <source>
        <dbReference type="ARBA" id="ARBA00048017"/>
    </source>
</evidence>
<dbReference type="InterPro" id="IPR017380">
    <property type="entry name" value="Hist_AcTrfase_B-typ_cat-su"/>
</dbReference>
<protein>
    <recommendedName>
        <fullName evidence="2">histone acetyltransferase</fullName>
        <ecNumber evidence="2">2.3.1.48</ecNumber>
    </recommendedName>
</protein>
<dbReference type="EC" id="2.3.1.48" evidence="2"/>
<gene>
    <name evidence="9" type="primary">LOC104774500</name>
</gene>
<organism evidence="8 9">
    <name type="scientific">Camelina sativa</name>
    <name type="common">False flax</name>
    <name type="synonym">Myagrum sativum</name>
    <dbReference type="NCBI Taxonomy" id="90675"/>
    <lineage>
        <taxon>Eukaryota</taxon>
        <taxon>Viridiplantae</taxon>
        <taxon>Streptophyta</taxon>
        <taxon>Embryophyta</taxon>
        <taxon>Tracheophyta</taxon>
        <taxon>Spermatophyta</taxon>
        <taxon>Magnoliopsida</taxon>
        <taxon>eudicotyledons</taxon>
        <taxon>Gunneridae</taxon>
        <taxon>Pentapetalae</taxon>
        <taxon>rosids</taxon>
        <taxon>malvids</taxon>
        <taxon>Brassicales</taxon>
        <taxon>Brassicaceae</taxon>
        <taxon>Camelineae</taxon>
        <taxon>Camelina</taxon>
    </lineage>
</organism>
<evidence type="ECO:0000256" key="2">
    <source>
        <dbReference type="ARBA" id="ARBA00013184"/>
    </source>
</evidence>
<evidence type="ECO:0000256" key="3">
    <source>
        <dbReference type="ARBA" id="ARBA00022679"/>
    </source>
</evidence>
<evidence type="ECO:0000259" key="7">
    <source>
        <dbReference type="Pfam" id="PF10394"/>
    </source>
</evidence>
<dbReference type="Pfam" id="PF10394">
    <property type="entry name" value="Hat1_N"/>
    <property type="match status" value="1"/>
</dbReference>
<dbReference type="PANTHER" id="PTHR12046">
    <property type="entry name" value="HISTONE ACETYLTRANSFERASE TYPE B CATALYTIC SUBUNIT"/>
    <property type="match status" value="1"/>
</dbReference>
<name>A0ABM0Y900_CAMSA</name>
<comment type="similarity">
    <text evidence="1">Belongs to the HAT1 family.</text>
</comment>
<reference evidence="9" key="2">
    <citation type="submission" date="2025-08" db="UniProtKB">
        <authorList>
            <consortium name="RefSeq"/>
        </authorList>
    </citation>
    <scope>IDENTIFICATION</scope>
    <source>
        <tissue evidence="9">Leaf</tissue>
    </source>
</reference>
<keyword evidence="3" id="KW-0808">Transferase</keyword>
<evidence type="ECO:0000313" key="8">
    <source>
        <dbReference type="Proteomes" id="UP000694864"/>
    </source>
</evidence>
<accession>A0ABM0Y900</accession>
<dbReference type="Proteomes" id="UP000694864">
    <property type="component" value="Unplaced"/>
</dbReference>
<feature type="non-terminal residue" evidence="9">
    <location>
        <position position="90"/>
    </location>
</feature>
<proteinExistence type="inferred from homology"/>
<keyword evidence="8" id="KW-1185">Reference proteome</keyword>
<evidence type="ECO:0000256" key="1">
    <source>
        <dbReference type="ARBA" id="ARBA00010543"/>
    </source>
</evidence>
<dbReference type="InterPro" id="IPR019467">
    <property type="entry name" value="Hat1_N"/>
</dbReference>
<evidence type="ECO:0000256" key="6">
    <source>
        <dbReference type="SAM" id="MobiDB-lite"/>
    </source>
</evidence>
<dbReference type="GeneID" id="104774500"/>
<feature type="region of interest" description="Disordered" evidence="6">
    <location>
        <begin position="1"/>
        <end position="24"/>
    </location>
</feature>
<dbReference type="InterPro" id="IPR037113">
    <property type="entry name" value="Hat1_N_sf"/>
</dbReference>